<dbReference type="AlphaFoldDB" id="K7WT57"/>
<dbReference type="InterPro" id="IPR036388">
    <property type="entry name" value="WH-like_DNA-bd_sf"/>
</dbReference>
<keyword evidence="2" id="KW-0614">Plasmid</keyword>
<organism evidence="2">
    <name type="scientific">Agrobacterium tumefaciens</name>
    <dbReference type="NCBI Taxonomy" id="358"/>
    <lineage>
        <taxon>Bacteria</taxon>
        <taxon>Pseudomonadati</taxon>
        <taxon>Pseudomonadota</taxon>
        <taxon>Alphaproteobacteria</taxon>
        <taxon>Hyphomicrobiales</taxon>
        <taxon>Rhizobiaceae</taxon>
        <taxon>Rhizobium/Agrobacterium group</taxon>
        <taxon>Agrobacterium</taxon>
        <taxon>Agrobacterium tumefaciens complex</taxon>
    </lineage>
</organism>
<dbReference type="InterPro" id="IPR000792">
    <property type="entry name" value="Tscrpt_reg_LuxR_C"/>
</dbReference>
<protein>
    <recommendedName>
        <fullName evidence="1">HTH luxR-type domain-containing protein</fullName>
    </recommendedName>
</protein>
<dbReference type="GO" id="GO:0003677">
    <property type="term" value="F:DNA binding"/>
    <property type="evidence" value="ECO:0007669"/>
    <property type="project" value="InterPro"/>
</dbReference>
<dbReference type="SUPFAM" id="SSF46894">
    <property type="entry name" value="C-terminal effector domain of the bipartite response regulators"/>
    <property type="match status" value="1"/>
</dbReference>
<feature type="domain" description="HTH luxR-type" evidence="1">
    <location>
        <begin position="17"/>
        <end position="74"/>
    </location>
</feature>
<proteinExistence type="predicted"/>
<name>K7WT57_AGRTU</name>
<evidence type="ECO:0000259" key="1">
    <source>
        <dbReference type="SMART" id="SM00421"/>
    </source>
</evidence>
<geneLocation type="plasmid" evidence="2">
    <name>pAoF64/95</name>
</geneLocation>
<accession>K7WT57</accession>
<evidence type="ECO:0000313" key="2">
    <source>
        <dbReference type="EMBL" id="AFX65677.1"/>
    </source>
</evidence>
<dbReference type="InterPro" id="IPR016032">
    <property type="entry name" value="Sig_transdc_resp-reg_C-effctor"/>
</dbReference>
<dbReference type="GO" id="GO:0006355">
    <property type="term" value="P:regulation of DNA-templated transcription"/>
    <property type="evidence" value="ECO:0007669"/>
    <property type="project" value="InterPro"/>
</dbReference>
<reference evidence="2" key="1">
    <citation type="journal article" date="2014" name="J. Bacteriol.">
        <title>Quorum-dependent mannopine-inducible conjugative transfer of an Agrobacterium opine-catabolic plasmid.</title>
        <authorList>
            <person name="Wetzel M.E."/>
            <person name="Kim K.S."/>
            <person name="Miller M."/>
            <person name="Olsen G.J."/>
            <person name="Farrand S.K."/>
        </authorList>
    </citation>
    <scope>NUCLEOTIDE SEQUENCE</scope>
    <source>
        <strain evidence="2">F64/95</strain>
        <plasmid evidence="2">pAoF64/95</plasmid>
    </source>
</reference>
<dbReference type="EMBL" id="JX683454">
    <property type="protein sequence ID" value="AFX65677.1"/>
    <property type="molecule type" value="Genomic_DNA"/>
</dbReference>
<sequence>MRDITREKQRKRVIMKSWMLSPFEKTCLRWVSLGKTVDEIALLQGKSVVEIEGYLENALAALEAKSMQEALEKASQSEPD</sequence>
<dbReference type="Gene3D" id="1.10.10.10">
    <property type="entry name" value="Winged helix-like DNA-binding domain superfamily/Winged helix DNA-binding domain"/>
    <property type="match status" value="1"/>
</dbReference>
<dbReference type="SMART" id="SM00421">
    <property type="entry name" value="HTH_LUXR"/>
    <property type="match status" value="1"/>
</dbReference>